<dbReference type="Proteomes" id="UP000192872">
    <property type="component" value="Unassembled WGS sequence"/>
</dbReference>
<keyword evidence="1" id="KW-1133">Transmembrane helix</keyword>
<accession>A0A1W9HRU1</accession>
<reference evidence="2 3" key="1">
    <citation type="journal article" date="2017" name="Water Res.">
        <title>Comammox in drinking water systems.</title>
        <authorList>
            <person name="Wang Y."/>
            <person name="Ma L."/>
            <person name="Mao Y."/>
            <person name="Jiang X."/>
            <person name="Xia Y."/>
            <person name="Yu K."/>
            <person name="Li B."/>
            <person name="Zhang T."/>
        </authorList>
    </citation>
    <scope>NUCLEOTIDE SEQUENCE [LARGE SCALE GENOMIC DNA]</scope>
    <source>
        <strain evidence="2">SG_bin8</strain>
    </source>
</reference>
<evidence type="ECO:0000256" key="1">
    <source>
        <dbReference type="SAM" id="Phobius"/>
    </source>
</evidence>
<keyword evidence="1" id="KW-0812">Transmembrane</keyword>
<feature type="transmembrane region" description="Helical" evidence="1">
    <location>
        <begin position="40"/>
        <end position="62"/>
    </location>
</feature>
<dbReference type="EMBL" id="LWDL01000026">
    <property type="protein sequence ID" value="OQW50175.1"/>
    <property type="molecule type" value="Genomic_DNA"/>
</dbReference>
<evidence type="ECO:0008006" key="4">
    <source>
        <dbReference type="Google" id="ProtNLM"/>
    </source>
</evidence>
<name>A0A1W9HRU1_9HYPH</name>
<dbReference type="STRING" id="1827387.A4S15_00810"/>
<gene>
    <name evidence="2" type="ORF">A4S15_00810</name>
</gene>
<keyword evidence="1" id="KW-0472">Membrane</keyword>
<dbReference type="RefSeq" id="WP_376800176.1">
    <property type="nucleotide sequence ID" value="NZ_DBNB01000028.1"/>
</dbReference>
<organism evidence="2 3">
    <name type="scientific">Candidatus Raskinella chloraquaticus</name>
    <dbReference type="NCBI Taxonomy" id="1951219"/>
    <lineage>
        <taxon>Bacteria</taxon>
        <taxon>Pseudomonadati</taxon>
        <taxon>Pseudomonadota</taxon>
        <taxon>Alphaproteobacteria</taxon>
        <taxon>Hyphomicrobiales</taxon>
        <taxon>Phreatobacteraceae</taxon>
        <taxon>Candidatus Raskinella</taxon>
    </lineage>
</organism>
<feature type="transmembrane region" description="Helical" evidence="1">
    <location>
        <begin position="113"/>
        <end position="130"/>
    </location>
</feature>
<comment type="caution">
    <text evidence="2">The sequence shown here is derived from an EMBL/GenBank/DDBJ whole genome shotgun (WGS) entry which is preliminary data.</text>
</comment>
<feature type="transmembrane region" description="Helical" evidence="1">
    <location>
        <begin position="74"/>
        <end position="93"/>
    </location>
</feature>
<feature type="transmembrane region" description="Helical" evidence="1">
    <location>
        <begin position="142"/>
        <end position="162"/>
    </location>
</feature>
<evidence type="ECO:0000313" key="2">
    <source>
        <dbReference type="EMBL" id="OQW50175.1"/>
    </source>
</evidence>
<sequence>MIAVVFTGLLWALALWLVIIALRRRDGTAKEAMQRALREFLWLLPRLAIGVIGAGFLARLLPAESIAAYLGRDAGFLSLLIATAAGMLTPGGPVVGFSLGTAALKAGAGMPQVITYVTAWSLMSFNRVIVWELPIMPRHFVYLRLAVSWPLPLLAGGVMLLVQ</sequence>
<evidence type="ECO:0000313" key="3">
    <source>
        <dbReference type="Proteomes" id="UP000192872"/>
    </source>
</evidence>
<protein>
    <recommendedName>
        <fullName evidence="4">Permease</fullName>
    </recommendedName>
</protein>
<dbReference type="AlphaFoldDB" id="A0A1W9HRU1"/>
<proteinExistence type="predicted"/>